<evidence type="ECO:0000259" key="7">
    <source>
        <dbReference type="PROSITE" id="PS51900"/>
    </source>
</evidence>
<evidence type="ECO:0000256" key="2">
    <source>
        <dbReference type="ARBA" id="ARBA00022908"/>
    </source>
</evidence>
<organism evidence="8 9">
    <name type="scientific">Delftia acidovorans</name>
    <name type="common">Pseudomonas acidovorans</name>
    <name type="synonym">Comamonas acidovorans</name>
    <dbReference type="NCBI Taxonomy" id="80866"/>
    <lineage>
        <taxon>Bacteria</taxon>
        <taxon>Pseudomonadati</taxon>
        <taxon>Pseudomonadota</taxon>
        <taxon>Betaproteobacteria</taxon>
        <taxon>Burkholderiales</taxon>
        <taxon>Comamonadaceae</taxon>
        <taxon>Delftia</taxon>
    </lineage>
</organism>
<comment type="similarity">
    <text evidence="1">Belongs to the 'phage' integrase family.</text>
</comment>
<dbReference type="GO" id="GO:0015074">
    <property type="term" value="P:DNA integration"/>
    <property type="evidence" value="ECO:0007669"/>
    <property type="project" value="UniProtKB-KW"/>
</dbReference>
<dbReference type="PANTHER" id="PTHR30349:SF41">
    <property type="entry name" value="INTEGRASE_RECOMBINASE PROTEIN MJ0367-RELATED"/>
    <property type="match status" value="1"/>
</dbReference>
<dbReference type="EMBL" id="JAWWMZ010000006">
    <property type="protein sequence ID" value="MDX4955322.1"/>
    <property type="molecule type" value="Genomic_DNA"/>
</dbReference>
<dbReference type="InterPro" id="IPR002104">
    <property type="entry name" value="Integrase_catalytic"/>
</dbReference>
<evidence type="ECO:0000256" key="5">
    <source>
        <dbReference type="PROSITE-ProRule" id="PRU01248"/>
    </source>
</evidence>
<dbReference type="PANTHER" id="PTHR30349">
    <property type="entry name" value="PHAGE INTEGRASE-RELATED"/>
    <property type="match status" value="1"/>
</dbReference>
<evidence type="ECO:0000259" key="6">
    <source>
        <dbReference type="PROSITE" id="PS51898"/>
    </source>
</evidence>
<evidence type="ECO:0000313" key="9">
    <source>
        <dbReference type="Proteomes" id="UP001287445"/>
    </source>
</evidence>
<dbReference type="InterPro" id="IPR044068">
    <property type="entry name" value="CB"/>
</dbReference>
<keyword evidence="4" id="KW-0233">DNA recombination</keyword>
<accession>A0AAJ2VB67</accession>
<dbReference type="SUPFAM" id="SSF56349">
    <property type="entry name" value="DNA breaking-rejoining enzymes"/>
    <property type="match status" value="1"/>
</dbReference>
<dbReference type="Gene3D" id="1.10.150.130">
    <property type="match status" value="1"/>
</dbReference>
<dbReference type="AlphaFoldDB" id="A0AAJ2VB67"/>
<dbReference type="GO" id="GO:0006310">
    <property type="term" value="P:DNA recombination"/>
    <property type="evidence" value="ECO:0007669"/>
    <property type="project" value="UniProtKB-KW"/>
</dbReference>
<dbReference type="RefSeq" id="WP_319074648.1">
    <property type="nucleotide sequence ID" value="NZ_JAWWMZ010000006.1"/>
</dbReference>
<comment type="caution">
    <text evidence="8">The sequence shown here is derived from an EMBL/GenBank/DDBJ whole genome shotgun (WGS) entry which is preliminary data.</text>
</comment>
<evidence type="ECO:0000313" key="8">
    <source>
        <dbReference type="EMBL" id="MDX4955322.1"/>
    </source>
</evidence>
<dbReference type="Gene3D" id="1.10.443.10">
    <property type="entry name" value="Intergrase catalytic core"/>
    <property type="match status" value="1"/>
</dbReference>
<reference evidence="8" key="1">
    <citation type="submission" date="2023-11" db="EMBL/GenBank/DDBJ databases">
        <title>Identification and selenium tolerance of Delftia acidovorans R3-25.</title>
        <authorList>
            <person name="Zhang S."/>
            <person name="Liu Y."/>
            <person name="Guo Y."/>
        </authorList>
    </citation>
    <scope>NUCLEOTIDE SEQUENCE</scope>
    <source>
        <strain evidence="8">R3-25</strain>
    </source>
</reference>
<evidence type="ECO:0000256" key="4">
    <source>
        <dbReference type="ARBA" id="ARBA00023172"/>
    </source>
</evidence>
<feature type="domain" description="Tyr recombinase" evidence="6">
    <location>
        <begin position="159"/>
        <end position="342"/>
    </location>
</feature>
<dbReference type="InterPro" id="IPR011010">
    <property type="entry name" value="DNA_brk_join_enz"/>
</dbReference>
<dbReference type="Pfam" id="PF00589">
    <property type="entry name" value="Phage_integrase"/>
    <property type="match status" value="1"/>
</dbReference>
<dbReference type="InterPro" id="IPR013762">
    <property type="entry name" value="Integrase-like_cat_sf"/>
</dbReference>
<dbReference type="Proteomes" id="UP001287445">
    <property type="component" value="Unassembled WGS sequence"/>
</dbReference>
<proteinExistence type="inferred from homology"/>
<keyword evidence="3 5" id="KW-0238">DNA-binding</keyword>
<dbReference type="InterPro" id="IPR050090">
    <property type="entry name" value="Tyrosine_recombinase_XerCD"/>
</dbReference>
<gene>
    <name evidence="8" type="ORF">SGN30_18045</name>
</gene>
<dbReference type="GO" id="GO:0003677">
    <property type="term" value="F:DNA binding"/>
    <property type="evidence" value="ECO:0007669"/>
    <property type="project" value="UniProtKB-UniRule"/>
</dbReference>
<dbReference type="PROSITE" id="PS51898">
    <property type="entry name" value="TYR_RECOMBINASE"/>
    <property type="match status" value="1"/>
</dbReference>
<feature type="domain" description="Core-binding (CB)" evidence="7">
    <location>
        <begin position="59"/>
        <end position="137"/>
    </location>
</feature>
<evidence type="ECO:0000256" key="3">
    <source>
        <dbReference type="ARBA" id="ARBA00023125"/>
    </source>
</evidence>
<evidence type="ECO:0000256" key="1">
    <source>
        <dbReference type="ARBA" id="ARBA00008857"/>
    </source>
</evidence>
<dbReference type="PROSITE" id="PS51900">
    <property type="entry name" value="CB"/>
    <property type="match status" value="1"/>
</dbReference>
<sequence>MSKRRSDLPKRVYEKGGAYWHVRAEGKKRIWTRLSTIRDGLPALYRALADMEQADQARDSMAALIADWLAEVGSRHSVKTQANDAYQTRTISESFQEFRAQEVTAPAIVEFLKHFSDKPRTYNAYRSMLRELMRFAEEKGYRPPGTNPVDSLKTMSVKARTRYITDSEVRRIKVAVMYGDDGKRTRSGQTICALIDMAYLTGQRIGDLLTLRWSDVGKQGITFQPAKTEGSTGAQVLIAWTQRLRDVVDRLRALPNKSPAFVFCTLQRQPYTYSGASTAWKRAVKRAGVKDCHFHDLRGKALTDVDRGRGIMEAQRMGAHSTQSQTADYVRHKRALKVDATR</sequence>
<keyword evidence="2" id="KW-0229">DNA integration</keyword>
<name>A0AAJ2VB67_DELAC</name>
<protein>
    <submittedName>
        <fullName evidence="8">Tyrosine-type recombinase/integrase</fullName>
    </submittedName>
</protein>
<dbReference type="InterPro" id="IPR010998">
    <property type="entry name" value="Integrase_recombinase_N"/>
</dbReference>